<dbReference type="AlphaFoldDB" id="A0A183KSK8"/>
<evidence type="ECO:0000313" key="3">
    <source>
        <dbReference type="Proteomes" id="UP000279833"/>
    </source>
</evidence>
<feature type="domain" description="Dynein heavy chain tail" evidence="1">
    <location>
        <begin position="1"/>
        <end position="79"/>
    </location>
</feature>
<evidence type="ECO:0000259" key="1">
    <source>
        <dbReference type="Pfam" id="PF08385"/>
    </source>
</evidence>
<accession>A0A183KSK8</accession>
<dbReference type="GO" id="GO:0007018">
    <property type="term" value="P:microtubule-based movement"/>
    <property type="evidence" value="ECO:0007669"/>
    <property type="project" value="InterPro"/>
</dbReference>
<reference evidence="4" key="1">
    <citation type="submission" date="2016-06" db="UniProtKB">
        <authorList>
            <consortium name="WormBaseParasite"/>
        </authorList>
    </citation>
    <scope>IDENTIFICATION</scope>
</reference>
<dbReference type="GO" id="GO:0045505">
    <property type="term" value="F:dynein intermediate chain binding"/>
    <property type="evidence" value="ECO:0007669"/>
    <property type="project" value="InterPro"/>
</dbReference>
<dbReference type="STRING" id="6186.A0A183KSK8"/>
<dbReference type="GO" id="GO:0005858">
    <property type="term" value="C:axonemal dynein complex"/>
    <property type="evidence" value="ECO:0007669"/>
    <property type="project" value="TreeGrafter"/>
</dbReference>
<dbReference type="Proteomes" id="UP000279833">
    <property type="component" value="Unassembled WGS sequence"/>
</dbReference>
<evidence type="ECO:0000313" key="4">
    <source>
        <dbReference type="WBParaSite" id="SCUD_0001804801-mRNA-1"/>
    </source>
</evidence>
<sequence length="206" mass="23504">MKWLGFRVPLGIVNRAHQTNQLYPYAISLIESVRTYESACSKIEENQRQNLGLLCAGMRREVQLLIAEGISLVWESYRLGLFVQRFAETVLQFQEKVDDLLVTTREIDREVKALETCVFAKSVFEEILDELTLLSHKHEQMQIETASVEAVSASVGLNIHKGKTKALKFKTENSNPITLDGETLEDLESFTYREASSMNKEVQMQT</sequence>
<dbReference type="PANTHER" id="PTHR46532">
    <property type="entry name" value="MALE FERTILITY FACTOR KL5"/>
    <property type="match status" value="1"/>
</dbReference>
<organism evidence="4">
    <name type="scientific">Schistosoma curassoni</name>
    <dbReference type="NCBI Taxonomy" id="6186"/>
    <lineage>
        <taxon>Eukaryota</taxon>
        <taxon>Metazoa</taxon>
        <taxon>Spiralia</taxon>
        <taxon>Lophotrochozoa</taxon>
        <taxon>Platyhelminthes</taxon>
        <taxon>Trematoda</taxon>
        <taxon>Digenea</taxon>
        <taxon>Strigeidida</taxon>
        <taxon>Schistosomatoidea</taxon>
        <taxon>Schistosomatidae</taxon>
        <taxon>Schistosoma</taxon>
    </lineage>
</organism>
<gene>
    <name evidence="2" type="ORF">SCUD_LOCUS18044</name>
</gene>
<proteinExistence type="predicted"/>
<dbReference type="InterPro" id="IPR026983">
    <property type="entry name" value="DHC"/>
</dbReference>
<reference evidence="2 3" key="2">
    <citation type="submission" date="2018-11" db="EMBL/GenBank/DDBJ databases">
        <authorList>
            <consortium name="Pathogen Informatics"/>
        </authorList>
    </citation>
    <scope>NUCLEOTIDE SEQUENCE [LARGE SCALE GENOMIC DNA]</scope>
    <source>
        <strain evidence="2">Dakar</strain>
        <strain evidence="3">Dakar, Senegal</strain>
    </source>
</reference>
<dbReference type="WBParaSite" id="SCUD_0001804801-mRNA-1">
    <property type="protein sequence ID" value="SCUD_0001804801-mRNA-1"/>
    <property type="gene ID" value="SCUD_0001804801"/>
</dbReference>
<dbReference type="InterPro" id="IPR013594">
    <property type="entry name" value="Dynein_heavy_tail"/>
</dbReference>
<keyword evidence="3" id="KW-1185">Reference proteome</keyword>
<protein>
    <submittedName>
        <fullName evidence="4">DHC_N1 domain-containing protein</fullName>
    </submittedName>
</protein>
<dbReference type="Pfam" id="PF08385">
    <property type="entry name" value="DHC_N1"/>
    <property type="match status" value="1"/>
</dbReference>
<name>A0A183KSK8_9TREM</name>
<evidence type="ECO:0000313" key="2">
    <source>
        <dbReference type="EMBL" id="VDP64769.1"/>
    </source>
</evidence>
<dbReference type="GO" id="GO:0051959">
    <property type="term" value="F:dynein light intermediate chain binding"/>
    <property type="evidence" value="ECO:0007669"/>
    <property type="project" value="InterPro"/>
</dbReference>
<dbReference type="PANTHER" id="PTHR46532:SF13">
    <property type="entry name" value="CYTOPLASMIC DYNEIN 1 HEAVY CHAIN 1"/>
    <property type="match status" value="1"/>
</dbReference>
<dbReference type="EMBL" id="UZAK01040547">
    <property type="protein sequence ID" value="VDP64769.1"/>
    <property type="molecule type" value="Genomic_DNA"/>
</dbReference>